<dbReference type="Proteomes" id="UP000184386">
    <property type="component" value="Unassembled WGS sequence"/>
</dbReference>
<protein>
    <submittedName>
        <fullName evidence="2">LysM domain-containing protein</fullName>
    </submittedName>
</protein>
<organism evidence="2 3">
    <name type="scientific">Anaerocolumna jejuensis DSM 15929</name>
    <dbReference type="NCBI Taxonomy" id="1121322"/>
    <lineage>
        <taxon>Bacteria</taxon>
        <taxon>Bacillati</taxon>
        <taxon>Bacillota</taxon>
        <taxon>Clostridia</taxon>
        <taxon>Lachnospirales</taxon>
        <taxon>Lachnospiraceae</taxon>
        <taxon>Anaerocolumna</taxon>
    </lineage>
</organism>
<dbReference type="SMART" id="SM00257">
    <property type="entry name" value="LysM"/>
    <property type="match status" value="1"/>
</dbReference>
<dbReference type="Pfam" id="PF12673">
    <property type="entry name" value="SipL"/>
    <property type="match status" value="3"/>
</dbReference>
<feature type="domain" description="LysM" evidence="1">
    <location>
        <begin position="471"/>
        <end position="514"/>
    </location>
</feature>
<sequence>MELIKKNVHMNKLKCQTSLQLTLDDDFNVPDAKPDIYKIIKEQGMVKIIDVKMSNGKLMVNGSLHFDDLYLSDENARPLHNMSGEIPFDELIHLEEACSGDDAVVSWELEDLTTGLINSRKLSVKAIVSLTVLVEDLYDEATAVGVEGDPDVQYRNKTITVTDVAVDKRDTYRVKDQIHLPSNKVNISEILYSEVELRNVEVRLLEDKFTEKGEVVVFFIYAGESEDNPIDYYETEIPFSTTIDCNGCTEDMVDNITFNVTGKSLEVVPDADGEERIVDVETVIEMAIKMYEEEELELLNDVYSPYKELIPVMKDAHYESLLVKNNSKVRVNDRIRVAVGQPEILQICHASGDVKVDDIEVTDSGLEVNGVMEVQVLYICPDDKRPLNSIKGIVPFNQTIEARGINPDSIYRIKPSMEQLSVMALDGEEMEVKAGIGLSTIVFNSLTEPIIADVEEHELDYDKLKNMPSMVGYVVKNNDSLWSIAKKYYSTVDKLKELNNLADEMVKAGDKILITKRVDKIL</sequence>
<dbReference type="InterPro" id="IPR018392">
    <property type="entry name" value="LysM"/>
</dbReference>
<evidence type="ECO:0000313" key="3">
    <source>
        <dbReference type="Proteomes" id="UP000184386"/>
    </source>
</evidence>
<dbReference type="PROSITE" id="PS51782">
    <property type="entry name" value="LYSM"/>
    <property type="match status" value="1"/>
</dbReference>
<dbReference type="InterPro" id="IPR036779">
    <property type="entry name" value="LysM_dom_sf"/>
</dbReference>
<evidence type="ECO:0000313" key="2">
    <source>
        <dbReference type="EMBL" id="SHK38032.1"/>
    </source>
</evidence>
<dbReference type="EMBL" id="FRAC01000011">
    <property type="protein sequence ID" value="SHK38032.1"/>
    <property type="molecule type" value="Genomic_DNA"/>
</dbReference>
<dbReference type="Pfam" id="PF01476">
    <property type="entry name" value="LysM"/>
    <property type="match status" value="1"/>
</dbReference>
<evidence type="ECO:0000259" key="1">
    <source>
        <dbReference type="PROSITE" id="PS51782"/>
    </source>
</evidence>
<accession>A0A1M6RZP5</accession>
<dbReference type="RefSeq" id="WP_073276050.1">
    <property type="nucleotide sequence ID" value="NZ_FRAC01000011.1"/>
</dbReference>
<gene>
    <name evidence="2" type="ORF">SAMN02745136_02355</name>
</gene>
<dbReference type="AlphaFoldDB" id="A0A1M6RZP5"/>
<reference evidence="2 3" key="1">
    <citation type="submission" date="2016-11" db="EMBL/GenBank/DDBJ databases">
        <authorList>
            <person name="Jaros S."/>
            <person name="Januszkiewicz K."/>
            <person name="Wedrychowicz H."/>
        </authorList>
    </citation>
    <scope>NUCLEOTIDE SEQUENCE [LARGE SCALE GENOMIC DNA]</scope>
    <source>
        <strain evidence="2 3">DSM 15929</strain>
    </source>
</reference>
<dbReference type="Gene3D" id="3.10.350.10">
    <property type="entry name" value="LysM domain"/>
    <property type="match status" value="1"/>
</dbReference>
<dbReference type="CDD" id="cd00118">
    <property type="entry name" value="LysM"/>
    <property type="match status" value="1"/>
</dbReference>
<dbReference type="SUPFAM" id="SSF54106">
    <property type="entry name" value="LysM domain"/>
    <property type="match status" value="1"/>
</dbReference>
<dbReference type="STRING" id="1121322.SAMN02745136_02355"/>
<name>A0A1M6RZP5_9FIRM</name>
<keyword evidence="3" id="KW-1185">Reference proteome</keyword>
<proteinExistence type="predicted"/>
<dbReference type="InterPro" id="IPR024300">
    <property type="entry name" value="SipL_SPOCS_dom"/>
</dbReference>